<dbReference type="SMART" id="SM00387">
    <property type="entry name" value="HATPase_c"/>
    <property type="match status" value="1"/>
</dbReference>
<dbReference type="FunFam" id="3.30.565.10:FF:000006">
    <property type="entry name" value="Sensor histidine kinase WalK"/>
    <property type="match status" value="1"/>
</dbReference>
<dbReference type="InterPro" id="IPR036890">
    <property type="entry name" value="HATPase_C_sf"/>
</dbReference>
<dbReference type="CDD" id="cd06225">
    <property type="entry name" value="HAMP"/>
    <property type="match status" value="1"/>
</dbReference>
<dbReference type="AlphaFoldDB" id="A0A437RER8"/>
<dbReference type="SMART" id="SM00091">
    <property type="entry name" value="PAS"/>
    <property type="match status" value="1"/>
</dbReference>
<comment type="catalytic activity">
    <reaction evidence="1">
        <text>ATP + protein L-histidine = ADP + protein N-phospho-L-histidine.</text>
        <dbReference type="EC" id="2.7.13.3"/>
    </reaction>
</comment>
<dbReference type="GO" id="GO:0005886">
    <property type="term" value="C:plasma membrane"/>
    <property type="evidence" value="ECO:0007669"/>
    <property type="project" value="UniProtKB-SubCell"/>
</dbReference>
<reference evidence="14 15" key="1">
    <citation type="submission" date="2019-01" db="EMBL/GenBank/DDBJ databases">
        <authorList>
            <person name="Chen W.-M."/>
        </authorList>
    </citation>
    <scope>NUCLEOTIDE SEQUENCE [LARGE SCALE GENOMIC DNA]</scope>
    <source>
        <strain evidence="14 15">KYPY4</strain>
    </source>
</reference>
<feature type="domain" description="PAC" evidence="12">
    <location>
        <begin position="316"/>
        <end position="369"/>
    </location>
</feature>
<dbReference type="Gene3D" id="3.30.450.20">
    <property type="entry name" value="PAS domain"/>
    <property type="match status" value="1"/>
</dbReference>
<dbReference type="SUPFAM" id="SSF55874">
    <property type="entry name" value="ATPase domain of HSP90 chaperone/DNA topoisomerase II/histidine kinase"/>
    <property type="match status" value="1"/>
</dbReference>
<evidence type="ECO:0000256" key="2">
    <source>
        <dbReference type="ARBA" id="ARBA00004429"/>
    </source>
</evidence>
<comment type="subcellular location">
    <subcellularLocation>
        <location evidence="2">Cell inner membrane</location>
        <topology evidence="2">Multi-pass membrane protein</topology>
    </subcellularLocation>
</comment>
<feature type="modified residue" description="4-aspartylphosphate" evidence="7">
    <location>
        <position position="694"/>
    </location>
</feature>
<evidence type="ECO:0000256" key="8">
    <source>
        <dbReference type="SAM" id="Phobius"/>
    </source>
</evidence>
<dbReference type="SUPFAM" id="SSF55785">
    <property type="entry name" value="PYP-like sensor domain (PAS domain)"/>
    <property type="match status" value="1"/>
</dbReference>
<evidence type="ECO:0000313" key="15">
    <source>
        <dbReference type="Proteomes" id="UP000285575"/>
    </source>
</evidence>
<organism evidence="14 15">
    <name type="scientific">Rubrivivax rivuli</name>
    <dbReference type="NCBI Taxonomy" id="1862385"/>
    <lineage>
        <taxon>Bacteria</taxon>
        <taxon>Pseudomonadati</taxon>
        <taxon>Pseudomonadota</taxon>
        <taxon>Betaproteobacteria</taxon>
        <taxon>Burkholderiales</taxon>
        <taxon>Sphaerotilaceae</taxon>
        <taxon>Rubrivivax</taxon>
    </lineage>
</organism>
<dbReference type="PRINTS" id="PR00344">
    <property type="entry name" value="BCTRLSENSOR"/>
</dbReference>
<keyword evidence="8" id="KW-0472">Membrane</keyword>
<dbReference type="SUPFAM" id="SSF47384">
    <property type="entry name" value="Homodimeric domain of signal transducing histidine kinase"/>
    <property type="match status" value="1"/>
</dbReference>
<dbReference type="PROSITE" id="PS50113">
    <property type="entry name" value="PAC"/>
    <property type="match status" value="1"/>
</dbReference>
<dbReference type="InterPro" id="IPR001789">
    <property type="entry name" value="Sig_transdc_resp-reg_receiver"/>
</dbReference>
<evidence type="ECO:0000256" key="6">
    <source>
        <dbReference type="ARBA" id="ARBA00022777"/>
    </source>
</evidence>
<dbReference type="PROSITE" id="PS50885">
    <property type="entry name" value="HAMP"/>
    <property type="match status" value="1"/>
</dbReference>
<dbReference type="Pfam" id="PF02518">
    <property type="entry name" value="HATPase_c"/>
    <property type="match status" value="1"/>
</dbReference>
<dbReference type="InterPro" id="IPR000700">
    <property type="entry name" value="PAS-assoc_C"/>
</dbReference>
<gene>
    <name evidence="14" type="ORF">EOE66_14050</name>
</gene>
<dbReference type="PANTHER" id="PTHR43047">
    <property type="entry name" value="TWO-COMPONENT HISTIDINE PROTEIN KINASE"/>
    <property type="match status" value="1"/>
</dbReference>
<keyword evidence="5" id="KW-0808">Transferase</keyword>
<evidence type="ECO:0000313" key="14">
    <source>
        <dbReference type="EMBL" id="RVU45260.1"/>
    </source>
</evidence>
<dbReference type="Pfam" id="PF13426">
    <property type="entry name" value="PAS_9"/>
    <property type="match status" value="1"/>
</dbReference>
<dbReference type="InterPro" id="IPR004358">
    <property type="entry name" value="Sig_transdc_His_kin-like_C"/>
</dbReference>
<dbReference type="RefSeq" id="WP_128229359.1">
    <property type="nucleotide sequence ID" value="NZ_SACR01000004.1"/>
</dbReference>
<dbReference type="Proteomes" id="UP000285575">
    <property type="component" value="Unassembled WGS sequence"/>
</dbReference>
<evidence type="ECO:0000259" key="13">
    <source>
        <dbReference type="PROSITE" id="PS50885"/>
    </source>
</evidence>
<evidence type="ECO:0000256" key="1">
    <source>
        <dbReference type="ARBA" id="ARBA00000085"/>
    </source>
</evidence>
<dbReference type="CDD" id="cd00130">
    <property type="entry name" value="PAS"/>
    <property type="match status" value="1"/>
</dbReference>
<keyword evidence="15" id="KW-1185">Reference proteome</keyword>
<dbReference type="SMART" id="SM00304">
    <property type="entry name" value="HAMP"/>
    <property type="match status" value="1"/>
</dbReference>
<dbReference type="Gene3D" id="3.30.565.10">
    <property type="entry name" value="Histidine kinase-like ATPase, C-terminal domain"/>
    <property type="match status" value="1"/>
</dbReference>
<dbReference type="InterPro" id="IPR003661">
    <property type="entry name" value="HisK_dim/P_dom"/>
</dbReference>
<feature type="transmembrane region" description="Helical" evidence="8">
    <location>
        <begin position="159"/>
        <end position="181"/>
    </location>
</feature>
<evidence type="ECO:0000259" key="9">
    <source>
        <dbReference type="PROSITE" id="PS50109"/>
    </source>
</evidence>
<dbReference type="InterPro" id="IPR011006">
    <property type="entry name" value="CheY-like_superfamily"/>
</dbReference>
<evidence type="ECO:0000259" key="11">
    <source>
        <dbReference type="PROSITE" id="PS50112"/>
    </source>
</evidence>
<dbReference type="Pfam" id="PF00672">
    <property type="entry name" value="HAMP"/>
    <property type="match status" value="1"/>
</dbReference>
<dbReference type="InterPro" id="IPR000014">
    <property type="entry name" value="PAS"/>
</dbReference>
<dbReference type="CDD" id="cd00082">
    <property type="entry name" value="HisKA"/>
    <property type="match status" value="1"/>
</dbReference>
<dbReference type="GO" id="GO:0000155">
    <property type="term" value="F:phosphorelay sensor kinase activity"/>
    <property type="evidence" value="ECO:0007669"/>
    <property type="project" value="InterPro"/>
</dbReference>
<dbReference type="Gene3D" id="6.10.340.10">
    <property type="match status" value="1"/>
</dbReference>
<dbReference type="EMBL" id="SACR01000004">
    <property type="protein sequence ID" value="RVU45260.1"/>
    <property type="molecule type" value="Genomic_DNA"/>
</dbReference>
<dbReference type="PROSITE" id="PS50109">
    <property type="entry name" value="HIS_KIN"/>
    <property type="match status" value="1"/>
</dbReference>
<dbReference type="SUPFAM" id="SSF52172">
    <property type="entry name" value="CheY-like"/>
    <property type="match status" value="1"/>
</dbReference>
<name>A0A437RER8_9BURK</name>
<dbReference type="SMART" id="SM00388">
    <property type="entry name" value="HisKA"/>
    <property type="match status" value="1"/>
</dbReference>
<keyword evidence="6 14" id="KW-0418">Kinase</keyword>
<evidence type="ECO:0000256" key="4">
    <source>
        <dbReference type="ARBA" id="ARBA00022553"/>
    </source>
</evidence>
<dbReference type="InterPro" id="IPR005467">
    <property type="entry name" value="His_kinase_dom"/>
</dbReference>
<evidence type="ECO:0000259" key="10">
    <source>
        <dbReference type="PROSITE" id="PS50110"/>
    </source>
</evidence>
<dbReference type="Pfam" id="PF00072">
    <property type="entry name" value="Response_reg"/>
    <property type="match status" value="1"/>
</dbReference>
<dbReference type="Gene3D" id="3.40.50.2300">
    <property type="match status" value="1"/>
</dbReference>
<keyword evidence="8" id="KW-1133">Transmembrane helix</keyword>
<sequence>MTSLRTRFVVTTLLVFVAVLAAGLLAARVVMHDALRDEVARGTERRTALLTAALTPMLLQRDLAAAEDLLQGLVREGSLRYVEVRDVDGGLFAQAGRAPSVPPPPTPASEALRQNLQAVDGVFHFEGQLAMEGRTRGTFRFGVSDQALRQAEQLVTVNLLIIGATGAVAAALLQLLLGTLLTRRLAALSAAADRLAVSDGEVSFDVSGDDEVARLAQSFDRMSQALRQRVAALHDAELRQRTLVGALAEGVVFQDDGDRVLECNDAACRLLGLSREQLLGVDSMDPRWRATDPEGRPFDFTEHPSVVALRTGQPVFDVQMGVHRPDGSRVWLSINSQPLLASGAGRAYATVTSFSDITARVEAERILQLNNEDLERRVAERTAELATARDLAESANRAKTEFLSRMSHELRTPLNAILGFAQVLRLRERAAPQGVDEQLGHIESAGWHLLDLINDVLDLSRIEAGTLVVSMDAVAVAPVLGECLRMVDAEARRLQLSLHVDPLPPALAVRGDATRLRQVLVNLLSNACKYNRPGGRVHVRVAADEVSVQLSVVDSGVGLNEQQRASLFQPFNRLGAESSAVEGTGIGLVITQRLMALMGGTLDVDSEPGVGTTFTVRLARASLSQPPAPNAAPAAGGDVAARWTLLYVEDNRANQELLAEVLRLRPSVRLLCAADGEEGLASAAAQRPDLVVVDIALPGIDGYALCRRLRALPALRQQPIVALTANALPRDRARGVEAGFDRYFTKPLDVPQFLAWLDTVLLTLPR</sequence>
<dbReference type="NCBIfam" id="TIGR00229">
    <property type="entry name" value="sensory_box"/>
    <property type="match status" value="1"/>
</dbReference>
<dbReference type="InterPro" id="IPR035965">
    <property type="entry name" value="PAS-like_dom_sf"/>
</dbReference>
<proteinExistence type="predicted"/>
<evidence type="ECO:0000256" key="5">
    <source>
        <dbReference type="ARBA" id="ARBA00022679"/>
    </source>
</evidence>
<dbReference type="PROSITE" id="PS50112">
    <property type="entry name" value="PAS"/>
    <property type="match status" value="1"/>
</dbReference>
<comment type="caution">
    <text evidence="14">The sequence shown here is derived from an EMBL/GenBank/DDBJ whole genome shotgun (WGS) entry which is preliminary data.</text>
</comment>
<dbReference type="OrthoDB" id="5519028at2"/>
<dbReference type="Gene3D" id="1.10.287.130">
    <property type="match status" value="1"/>
</dbReference>
<evidence type="ECO:0000256" key="3">
    <source>
        <dbReference type="ARBA" id="ARBA00012438"/>
    </source>
</evidence>
<dbReference type="InterPro" id="IPR036097">
    <property type="entry name" value="HisK_dim/P_sf"/>
</dbReference>
<feature type="domain" description="Histidine kinase" evidence="9">
    <location>
        <begin position="405"/>
        <end position="622"/>
    </location>
</feature>
<accession>A0A437RER8</accession>
<keyword evidence="8" id="KW-0812">Transmembrane</keyword>
<dbReference type="InterPro" id="IPR003660">
    <property type="entry name" value="HAMP_dom"/>
</dbReference>
<keyword evidence="4 7" id="KW-0597">Phosphoprotein</keyword>
<evidence type="ECO:0000256" key="7">
    <source>
        <dbReference type="PROSITE-ProRule" id="PRU00169"/>
    </source>
</evidence>
<dbReference type="SUPFAM" id="SSF158472">
    <property type="entry name" value="HAMP domain-like"/>
    <property type="match status" value="1"/>
</dbReference>
<dbReference type="SMART" id="SM00448">
    <property type="entry name" value="REC"/>
    <property type="match status" value="1"/>
</dbReference>
<dbReference type="PROSITE" id="PS50110">
    <property type="entry name" value="RESPONSE_REGULATORY"/>
    <property type="match status" value="1"/>
</dbReference>
<dbReference type="InterPro" id="IPR003594">
    <property type="entry name" value="HATPase_dom"/>
</dbReference>
<evidence type="ECO:0000259" key="12">
    <source>
        <dbReference type="PROSITE" id="PS50113"/>
    </source>
</evidence>
<feature type="domain" description="Response regulatory" evidence="10">
    <location>
        <begin position="644"/>
        <end position="761"/>
    </location>
</feature>
<feature type="domain" description="PAS" evidence="11">
    <location>
        <begin position="236"/>
        <end position="280"/>
    </location>
</feature>
<feature type="domain" description="HAMP" evidence="13">
    <location>
        <begin position="179"/>
        <end position="231"/>
    </location>
</feature>
<dbReference type="Pfam" id="PF00512">
    <property type="entry name" value="HisKA"/>
    <property type="match status" value="1"/>
</dbReference>
<protein>
    <recommendedName>
        <fullName evidence="3">histidine kinase</fullName>
        <ecNumber evidence="3">2.7.13.3</ecNumber>
    </recommendedName>
</protein>
<dbReference type="EC" id="2.7.13.3" evidence="3"/>